<name>A0A6G0XE13_9STRA</name>
<dbReference type="PANTHER" id="PTHR30509">
    <property type="entry name" value="P-HYDROXYBENZOIC ACID EFFLUX PUMP SUBUNIT-RELATED"/>
    <property type="match status" value="1"/>
</dbReference>
<evidence type="ECO:0000313" key="11">
    <source>
        <dbReference type="Proteomes" id="UP000481153"/>
    </source>
</evidence>
<protein>
    <recommendedName>
        <fullName evidence="9">EF-hand domain-containing protein</fullName>
    </recommendedName>
</protein>
<dbReference type="CDD" id="cd00051">
    <property type="entry name" value="EFh"/>
    <property type="match status" value="1"/>
</dbReference>
<keyword evidence="5 8" id="KW-1133">Transmembrane helix</keyword>
<sequence>MDQAYTSLSSPRSRHVQPRRLPTLQVVSSPDDLSSTTADTSDQALLGKLHMDMAQEPPKSSATYLADFKFNMDLAVRAGIGTVLAALLMTKAEANNTSTASQPRMWFFFPDWYVFGGLSVVAMATVFGAGNNIGFTVREIFQQLGGVGSALLFNVVVFLALPPQSFQSSAELEAAKADGTLVAIQHSFSGAAYWMHPRDFYTKLPFLMLFTVIGMLLPMEVNTRRYMLNNNLYFALTLASPNDFTNPNVLKSPGDPNYATSNMLANLLVYFMLGVLGAFLASVMLWFPKPILAMRQLETHTQSCAATLNELLHLLVDAYCFQDLTHLHFIKGKLAQKFAQADAKHAAMQALLGDVWWEQLVGLPWLVGFSKVAIDPFVELYMKQLETLRGMDQALQLQRNVAVHTTSMLSLQHEIYKVSMHVSNAMTNISTEIHRGAPYLSGESMEKLQHRLDDLTHQFHVTRRRVVQAKSVEQVQGSLPLHLFHFALDAYCSNLMAFPAIYNAKAKHSMLHRIRHFTRAMLFSYVDLANYPVAKLQTVAKACVAVLAACFISVYTFAYSSTTPSAVAIIMSNHVGGSFHVTANRVAGIIAGTIVPSVCLFYICSYLCDFPIAMALVTYVILFSWVTMSMYVNFKNGIDWYAGLISAFTSTQVLLQGCSGCHHGATTPFSSYANLAQLSVGVVLFIVVELLFWPRSVTNLVRLNVQTFVQSSQTCLKQQLESASSPSALPIAPHDLKALLTTQNGLLAIAPFEPTLWRRPFSAHKYKAVQTCCSKLYEILVVVGQIDAAKHAMLSRCRSKLPREVNETLHAIQDTLETLYDVFDPSFADSDRSALYLEMKEAFRVADKDGSGQLDAAEVKSMLERILHQSGATTLLPEDLTTYVDDFMRLVDQDQSGSISQIEFANALDRGLLLRIELTQQKRQKRMQRQSVVPSSSSSADTSRRRSSVEPPTILVGGQDLVALDDLLCSLIETIPSLQRQFSQSVVDHAASFDDDEGWIAWSCVVCALSAFAETLVSLEACTLMD</sequence>
<gene>
    <name evidence="10" type="ORF">Ae201684_005671</name>
</gene>
<proteinExistence type="predicted"/>
<dbReference type="EMBL" id="VJMJ01000074">
    <property type="protein sequence ID" value="KAF0738440.1"/>
    <property type="molecule type" value="Genomic_DNA"/>
</dbReference>
<organism evidence="10 11">
    <name type="scientific">Aphanomyces euteiches</name>
    <dbReference type="NCBI Taxonomy" id="100861"/>
    <lineage>
        <taxon>Eukaryota</taxon>
        <taxon>Sar</taxon>
        <taxon>Stramenopiles</taxon>
        <taxon>Oomycota</taxon>
        <taxon>Saprolegniomycetes</taxon>
        <taxon>Saprolegniales</taxon>
        <taxon>Verrucalvaceae</taxon>
        <taxon>Aphanomyces</taxon>
    </lineage>
</organism>
<feature type="region of interest" description="Disordered" evidence="7">
    <location>
        <begin position="1"/>
        <end position="38"/>
    </location>
</feature>
<evidence type="ECO:0000256" key="5">
    <source>
        <dbReference type="ARBA" id="ARBA00022989"/>
    </source>
</evidence>
<keyword evidence="2" id="KW-1003">Cell membrane</keyword>
<evidence type="ECO:0000256" key="8">
    <source>
        <dbReference type="SAM" id="Phobius"/>
    </source>
</evidence>
<dbReference type="InterPro" id="IPR002048">
    <property type="entry name" value="EF_hand_dom"/>
</dbReference>
<feature type="transmembrane region" description="Helical" evidence="8">
    <location>
        <begin position="264"/>
        <end position="287"/>
    </location>
</feature>
<dbReference type="Gene3D" id="1.10.238.10">
    <property type="entry name" value="EF-hand"/>
    <property type="match status" value="1"/>
</dbReference>
<dbReference type="SMART" id="SM00054">
    <property type="entry name" value="EFh"/>
    <property type="match status" value="2"/>
</dbReference>
<evidence type="ECO:0000256" key="2">
    <source>
        <dbReference type="ARBA" id="ARBA00022475"/>
    </source>
</evidence>
<feature type="transmembrane region" description="Helical" evidence="8">
    <location>
        <begin position="675"/>
        <end position="693"/>
    </location>
</feature>
<dbReference type="SUPFAM" id="SSF47473">
    <property type="entry name" value="EF-hand"/>
    <property type="match status" value="1"/>
</dbReference>
<evidence type="ECO:0000256" key="4">
    <source>
        <dbReference type="ARBA" id="ARBA00022837"/>
    </source>
</evidence>
<keyword evidence="4" id="KW-0106">Calcium</keyword>
<keyword evidence="6 8" id="KW-0472">Membrane</keyword>
<dbReference type="PROSITE" id="PS00018">
    <property type="entry name" value="EF_HAND_1"/>
    <property type="match status" value="2"/>
</dbReference>
<feature type="transmembrane region" description="Helical" evidence="8">
    <location>
        <begin position="200"/>
        <end position="219"/>
    </location>
</feature>
<dbReference type="GO" id="GO:0005509">
    <property type="term" value="F:calcium ion binding"/>
    <property type="evidence" value="ECO:0007669"/>
    <property type="project" value="InterPro"/>
</dbReference>
<comment type="subcellular location">
    <subcellularLocation>
        <location evidence="1">Cell membrane</location>
        <topology evidence="1">Multi-pass membrane protein</topology>
    </subcellularLocation>
</comment>
<dbReference type="InterPro" id="IPR011992">
    <property type="entry name" value="EF-hand-dom_pair"/>
</dbReference>
<feature type="transmembrane region" description="Helical" evidence="8">
    <location>
        <begin position="140"/>
        <end position="161"/>
    </location>
</feature>
<feature type="transmembrane region" description="Helical" evidence="8">
    <location>
        <begin position="542"/>
        <end position="562"/>
    </location>
</feature>
<keyword evidence="3 8" id="KW-0812">Transmembrane</keyword>
<feature type="transmembrane region" description="Helical" evidence="8">
    <location>
        <begin position="112"/>
        <end position="133"/>
    </location>
</feature>
<reference evidence="10 11" key="1">
    <citation type="submission" date="2019-07" db="EMBL/GenBank/DDBJ databases">
        <title>Genomics analysis of Aphanomyces spp. identifies a new class of oomycete effector associated with host adaptation.</title>
        <authorList>
            <person name="Gaulin E."/>
        </authorList>
    </citation>
    <scope>NUCLEOTIDE SEQUENCE [LARGE SCALE GENOMIC DNA]</scope>
    <source>
        <strain evidence="10 11">ATCC 201684</strain>
    </source>
</reference>
<dbReference type="VEuPathDB" id="FungiDB:AeMF1_005622"/>
<dbReference type="VEuPathDB" id="FungiDB:AeMF1_008045"/>
<feature type="domain" description="EF-hand" evidence="9">
    <location>
        <begin position="879"/>
        <end position="914"/>
    </location>
</feature>
<evidence type="ECO:0000256" key="3">
    <source>
        <dbReference type="ARBA" id="ARBA00022692"/>
    </source>
</evidence>
<feature type="region of interest" description="Disordered" evidence="7">
    <location>
        <begin position="925"/>
        <end position="951"/>
    </location>
</feature>
<feature type="domain" description="EF-hand" evidence="9">
    <location>
        <begin position="834"/>
        <end position="869"/>
    </location>
</feature>
<dbReference type="InterPro" id="IPR018247">
    <property type="entry name" value="EF_Hand_1_Ca_BS"/>
</dbReference>
<dbReference type="PANTHER" id="PTHR30509:SF9">
    <property type="entry name" value="MULTIDRUG RESISTANCE PROTEIN MDTO"/>
    <property type="match status" value="1"/>
</dbReference>
<feature type="transmembrane region" description="Helical" evidence="8">
    <location>
        <begin position="610"/>
        <end position="632"/>
    </location>
</feature>
<feature type="compositionally biased region" description="Low complexity" evidence="7">
    <location>
        <begin position="929"/>
        <end position="941"/>
    </location>
</feature>
<evidence type="ECO:0000256" key="6">
    <source>
        <dbReference type="ARBA" id="ARBA00023136"/>
    </source>
</evidence>
<dbReference type="PROSITE" id="PS50222">
    <property type="entry name" value="EF_HAND_2"/>
    <property type="match status" value="2"/>
</dbReference>
<evidence type="ECO:0000256" key="1">
    <source>
        <dbReference type="ARBA" id="ARBA00004651"/>
    </source>
</evidence>
<evidence type="ECO:0000313" key="10">
    <source>
        <dbReference type="EMBL" id="KAF0738440.1"/>
    </source>
</evidence>
<evidence type="ECO:0000259" key="9">
    <source>
        <dbReference type="PROSITE" id="PS50222"/>
    </source>
</evidence>
<dbReference type="Proteomes" id="UP000481153">
    <property type="component" value="Unassembled WGS sequence"/>
</dbReference>
<comment type="caution">
    <text evidence="10">The sequence shown here is derived from an EMBL/GenBank/DDBJ whole genome shotgun (WGS) entry which is preliminary data.</text>
</comment>
<keyword evidence="11" id="KW-1185">Reference proteome</keyword>
<feature type="compositionally biased region" description="Polar residues" evidence="7">
    <location>
        <begin position="1"/>
        <end position="11"/>
    </location>
</feature>
<feature type="transmembrane region" description="Helical" evidence="8">
    <location>
        <begin position="582"/>
        <end position="603"/>
    </location>
</feature>
<dbReference type="AlphaFoldDB" id="A0A6G0XE13"/>
<accession>A0A6G0XE13</accession>
<feature type="compositionally biased region" description="Low complexity" evidence="7">
    <location>
        <begin position="28"/>
        <end position="38"/>
    </location>
</feature>
<dbReference type="GO" id="GO:0005886">
    <property type="term" value="C:plasma membrane"/>
    <property type="evidence" value="ECO:0007669"/>
    <property type="project" value="UniProtKB-SubCell"/>
</dbReference>
<dbReference type="Pfam" id="PF13499">
    <property type="entry name" value="EF-hand_7"/>
    <property type="match status" value="1"/>
</dbReference>
<evidence type="ECO:0000256" key="7">
    <source>
        <dbReference type="SAM" id="MobiDB-lite"/>
    </source>
</evidence>